<sequence>MLVSMRNPIPAEVSPASKPLALVTIPIPPSESGVRRDARFATPGEKRTRYHLPESLESASPVGYRTRVSLSREEAGTLLSLLSRPRPSRFVPGPAPTERELFEECSLGVLSARQSTNFRGQREVLLGPKDSEQAASLLRRIGRAEATVLEGAAFTHVVLARPYRTPFTFLLTFVGHKPLTSLLTVPLRAWAKRFRHADDIPTVGYLKELHLGVLADAMERAAVIASAGTRAAQVFLEPFDKPVDAAALRELEALVGLTPAERAAGWRVSLVAQVGHVPEGERVPMERATARRLGAALLSLRSERIQPGVNAEPSAPAAYQARQPLDVPDELTEQAGRAAYNAFVRFTGVSRERAKELMLLERVDVLTPQGKERLREVREDLEQVTEKIIARLPLWADLALGRALSRNSARGRKAFALAGQRIYVGGLSRREVERSGLSFAHAVRAFGAAAARGALVAEVAGTTEIPEGCDLRGGVCLMAGPVNQNDIGKQFFGGKDLLEQAFAGREPTSLLVWTFKAKTVADPIGNEQQLLDAARKGALVDLRPGPHEVVAVRRGTVLGPMRRSGGRVNAERAFGDVGNFVTDPEGREIAGNRGTPWPADEADAPVWPGGAR</sequence>
<name>S9P4D8_CYSF2</name>
<evidence type="ECO:0000313" key="2">
    <source>
        <dbReference type="EMBL" id="EPX59345.1"/>
    </source>
</evidence>
<protein>
    <submittedName>
        <fullName evidence="2">Uncharacterized protein</fullName>
    </submittedName>
</protein>
<evidence type="ECO:0000256" key="1">
    <source>
        <dbReference type="SAM" id="MobiDB-lite"/>
    </source>
</evidence>
<organism evidence="2 3">
    <name type="scientific">Cystobacter fuscus (strain ATCC 25194 / DSM 2262 / NBRC 100088 / M29)</name>
    <dbReference type="NCBI Taxonomy" id="1242864"/>
    <lineage>
        <taxon>Bacteria</taxon>
        <taxon>Pseudomonadati</taxon>
        <taxon>Myxococcota</taxon>
        <taxon>Myxococcia</taxon>
        <taxon>Myxococcales</taxon>
        <taxon>Cystobacterineae</taxon>
        <taxon>Archangiaceae</taxon>
        <taxon>Cystobacter</taxon>
    </lineage>
</organism>
<proteinExistence type="predicted"/>
<evidence type="ECO:0000313" key="3">
    <source>
        <dbReference type="Proteomes" id="UP000011682"/>
    </source>
</evidence>
<keyword evidence="3" id="KW-1185">Reference proteome</keyword>
<comment type="caution">
    <text evidence="2">The sequence shown here is derived from an EMBL/GenBank/DDBJ whole genome shotgun (WGS) entry which is preliminary data.</text>
</comment>
<dbReference type="EMBL" id="ANAH02000017">
    <property type="protein sequence ID" value="EPX59345.1"/>
    <property type="molecule type" value="Genomic_DNA"/>
</dbReference>
<feature type="region of interest" description="Disordered" evidence="1">
    <location>
        <begin position="579"/>
        <end position="612"/>
    </location>
</feature>
<reference evidence="2" key="1">
    <citation type="submission" date="2013-05" db="EMBL/GenBank/DDBJ databases">
        <title>Genome assembly of Cystobacter fuscus DSM 2262.</title>
        <authorList>
            <person name="Sharma G."/>
            <person name="Khatri I."/>
            <person name="Kaur C."/>
            <person name="Mayilraj S."/>
            <person name="Subramanian S."/>
        </authorList>
    </citation>
    <scope>NUCLEOTIDE SEQUENCE [LARGE SCALE GENOMIC DNA]</scope>
    <source>
        <strain evidence="2">DSM 2262</strain>
    </source>
</reference>
<dbReference type="Proteomes" id="UP000011682">
    <property type="component" value="Unassembled WGS sequence"/>
</dbReference>
<gene>
    <name evidence="2" type="ORF">D187_002835</name>
</gene>
<dbReference type="AlphaFoldDB" id="S9P4D8"/>
<accession>S9P4D8</accession>